<dbReference type="OrthoDB" id="340531at2"/>
<dbReference type="InterPro" id="IPR013783">
    <property type="entry name" value="Ig-like_fold"/>
</dbReference>
<accession>A0A4R9LYJ5</accession>
<dbReference type="Pfam" id="PF04773">
    <property type="entry name" value="FecR"/>
    <property type="match status" value="1"/>
</dbReference>
<sequence length="635" mass="71731">MKLDKRDFRILILLTLIAVGFTALFYYDLNKKIDIGDREVIGTIHFKNNIVQRKLEDQVIWERLENNSPLTNKDTIRSEAFSDAIIRLKDGTEINIDENSMFHLDLTGEKPSLEFSQGSLQVKKGSSKEANIVIKSQGSEIDVTSGDVKIEKEGQKDLSLFVEKGTSKLKHNGQEIDVESGRKAELLEGSEVTVKKIPVKLLSPGSQKLFLISNQDANVNFEWALDPGFSESLIEVSRSPQFKLQLIHTNLSATKFKSPLKEGTYYWRVKTKDPKTAKWESSDTGKFFVAKDEPLRLDSPANNADFRYVTSPPLVGFSWSKINTARSYKFELSESSQFSNILKSFDTEANTVSLDDLKEGTYYWRVTAQSSFSGTPDKRVGPNQFTIKKDDSYPAPNILRPANGTEITTDEVEKGQAIMIWEGNPELAKYKVEISKDSKFGSIAVSKELATNFYQPNWKDLGTGSLYARVKGIATDGKEGEFSPVSKFSIVEKKTQEEEPKKEELKKEEKPKPPAIELISPVNSVVEMKGKSSLDFQWKGGPGFDKYEFVLYQIQSGRRTAIYRTQTKSNSLSIKDLTILDEGTFSWELLEHRDGNPSQSRKGNFIIALNQLKTLKPNDIEFISPKRLYKEGKHK</sequence>
<comment type="caution">
    <text evidence="3">The sequence shown here is derived from an EMBL/GenBank/DDBJ whole genome shotgun (WGS) entry which is preliminary data.</text>
</comment>
<keyword evidence="1" id="KW-1133">Transmembrane helix</keyword>
<evidence type="ECO:0000313" key="4">
    <source>
        <dbReference type="Proteomes" id="UP000298058"/>
    </source>
</evidence>
<evidence type="ECO:0000259" key="2">
    <source>
        <dbReference type="Pfam" id="PF04773"/>
    </source>
</evidence>
<dbReference type="RefSeq" id="WP_135760206.1">
    <property type="nucleotide sequence ID" value="NZ_RQHW01000031.1"/>
</dbReference>
<organism evidence="3 4">
    <name type="scientific">Leptospira idonii</name>
    <dbReference type="NCBI Taxonomy" id="1193500"/>
    <lineage>
        <taxon>Bacteria</taxon>
        <taxon>Pseudomonadati</taxon>
        <taxon>Spirochaetota</taxon>
        <taxon>Spirochaetia</taxon>
        <taxon>Leptospirales</taxon>
        <taxon>Leptospiraceae</taxon>
        <taxon>Leptospira</taxon>
    </lineage>
</organism>
<feature type="transmembrane region" description="Helical" evidence="1">
    <location>
        <begin position="7"/>
        <end position="27"/>
    </location>
</feature>
<proteinExistence type="predicted"/>
<protein>
    <submittedName>
        <fullName evidence="3">Iron dicitrate transport regulator FecR</fullName>
    </submittedName>
</protein>
<feature type="domain" description="FecR protein" evidence="2">
    <location>
        <begin position="74"/>
        <end position="165"/>
    </location>
</feature>
<evidence type="ECO:0000313" key="3">
    <source>
        <dbReference type="EMBL" id="TGN19444.1"/>
    </source>
</evidence>
<gene>
    <name evidence="3" type="ORF">EHS15_08890</name>
</gene>
<name>A0A4R9LYJ5_9LEPT</name>
<keyword evidence="1" id="KW-0812">Transmembrane</keyword>
<evidence type="ECO:0000256" key="1">
    <source>
        <dbReference type="SAM" id="Phobius"/>
    </source>
</evidence>
<keyword evidence="1" id="KW-0472">Membrane</keyword>
<dbReference type="InterPro" id="IPR006860">
    <property type="entry name" value="FecR"/>
</dbReference>
<dbReference type="EMBL" id="RQHW01000031">
    <property type="protein sequence ID" value="TGN19444.1"/>
    <property type="molecule type" value="Genomic_DNA"/>
</dbReference>
<dbReference type="Gene3D" id="2.60.40.10">
    <property type="entry name" value="Immunoglobulins"/>
    <property type="match status" value="2"/>
</dbReference>
<dbReference type="AlphaFoldDB" id="A0A4R9LYJ5"/>
<dbReference type="Proteomes" id="UP000298058">
    <property type="component" value="Unassembled WGS sequence"/>
</dbReference>
<reference evidence="3" key="1">
    <citation type="journal article" date="2019" name="PLoS Negl. Trop. Dis.">
        <title>Revisiting the worldwide diversity of Leptospira species in the environment.</title>
        <authorList>
            <person name="Vincent A.T."/>
            <person name="Schiettekatte O."/>
            <person name="Bourhy P."/>
            <person name="Veyrier F.J."/>
            <person name="Picardeau M."/>
        </authorList>
    </citation>
    <scope>NUCLEOTIDE SEQUENCE [LARGE SCALE GENOMIC DNA]</scope>
    <source>
        <strain evidence="3">201300427</strain>
    </source>
</reference>
<keyword evidence="4" id="KW-1185">Reference proteome</keyword>